<dbReference type="EMBL" id="QZBN01000655">
    <property type="protein sequence ID" value="THZ38680.1"/>
    <property type="molecule type" value="Genomic_DNA"/>
</dbReference>
<dbReference type="GO" id="GO:0016787">
    <property type="term" value="F:hydrolase activity"/>
    <property type="evidence" value="ECO:0007669"/>
    <property type="project" value="UniProtKB-KW"/>
</dbReference>
<reference evidence="5 6" key="1">
    <citation type="submission" date="2018-10" db="EMBL/GenBank/DDBJ databases">
        <title>Fifty Aureobasidium pullulans genomes reveal a recombining polyextremotolerant generalist.</title>
        <authorList>
            <person name="Gostincar C."/>
            <person name="Turk M."/>
            <person name="Zajc J."/>
            <person name="Gunde-Cimerman N."/>
        </authorList>
    </citation>
    <scope>NUCLEOTIDE SEQUENCE [LARGE SCALE GENOMIC DNA]</scope>
    <source>
        <strain evidence="4 6">EXF-3844</strain>
        <strain evidence="3 5">EXF-3863</strain>
    </source>
</reference>
<dbReference type="InterPro" id="IPR029058">
    <property type="entry name" value="AB_hydrolase_fold"/>
</dbReference>
<organism evidence="3 5">
    <name type="scientific">Aureobasidium pullulans</name>
    <name type="common">Black yeast</name>
    <name type="synonym">Pullularia pullulans</name>
    <dbReference type="NCBI Taxonomy" id="5580"/>
    <lineage>
        <taxon>Eukaryota</taxon>
        <taxon>Fungi</taxon>
        <taxon>Dikarya</taxon>
        <taxon>Ascomycota</taxon>
        <taxon>Pezizomycotina</taxon>
        <taxon>Dothideomycetes</taxon>
        <taxon>Dothideomycetidae</taxon>
        <taxon>Dothideales</taxon>
        <taxon>Saccotheciaceae</taxon>
        <taxon>Aureobasidium</taxon>
    </lineage>
</organism>
<feature type="domain" description="AB hydrolase-1" evidence="2">
    <location>
        <begin position="396"/>
        <end position="639"/>
    </location>
</feature>
<dbReference type="SUPFAM" id="SSF54909">
    <property type="entry name" value="Dimeric alpha+beta barrel"/>
    <property type="match status" value="1"/>
</dbReference>
<dbReference type="SUPFAM" id="SSF53474">
    <property type="entry name" value="alpha/beta-Hydrolases"/>
    <property type="match status" value="1"/>
</dbReference>
<dbReference type="InterPro" id="IPR011008">
    <property type="entry name" value="Dimeric_a/b-barrel"/>
</dbReference>
<dbReference type="Proteomes" id="UP000310121">
    <property type="component" value="Unassembled WGS sequence"/>
</dbReference>
<evidence type="ECO:0000313" key="5">
    <source>
        <dbReference type="Proteomes" id="UP000308005"/>
    </source>
</evidence>
<name>A0A4S9T6U3_AURPU</name>
<comment type="similarity">
    <text evidence="1">Belongs to the AB hydrolase superfamily.</text>
</comment>
<sequence length="654" mass="72727">MFNTALPDVEGSKKNLSLRLPCFHLRDGLEHFENACPGAATSAVAKGRPHYPSSHGPDLLSSGSNGIVIRDAQAHAILLLTPRSKNQRQEGNEYETTHAIMAKTPGILYVTMQPSASLPAAEFHDWYNNEHGPNRLRLPFIHNGFRYRARDTTTSEGKGKHEWMAIYDTDDMDAFNAEPYLALRGAPIQTQRERDIRPSVDIDRRSYDLVSSREAADFKKLEKIENHGRGNVMVSVRLSLKQGKDGKELDKWYEEEHIDMLAKVKGWLRTRRYVTAAIDNKDEVEYMALHEYAPENGLGGDEFKAAVETPWAKDIMTSLVAEKVRREYELYYTFGPAPRDLQNFALAGFRKWESPATQTRTFSTGNDGGAVESYITTSDGAELGYRLEGSTNPDAPLIVLSNSILTSYGIWDRFVESFLAKNSQYRILRYNTRGRTSKAGEKLVTMDVLASDIISLLDALKVPKAASIIGVSMGGASVLNAALTYPDRIGSFIACDTNDKNPEVNRKAWGERVAMCESENARGEENETIVGEQLAEVTVRRWFVKESYDGGDMEKECERVKQMVINNSLEGFRKSVEALCDYNFQPRMKDGKVKGVFVVGSGDGVLPKTMKDMAARYGSNGAECVEIEGAGHLPMVEKPDQVAEVLGKLVASSS</sequence>
<evidence type="ECO:0000313" key="3">
    <source>
        <dbReference type="EMBL" id="THZ19673.1"/>
    </source>
</evidence>
<dbReference type="PANTHER" id="PTHR43039">
    <property type="entry name" value="ESTERASE-RELATED"/>
    <property type="match status" value="1"/>
</dbReference>
<dbReference type="EMBL" id="QZBM01000205">
    <property type="protein sequence ID" value="THZ19673.1"/>
    <property type="molecule type" value="Genomic_DNA"/>
</dbReference>
<gene>
    <name evidence="4" type="ORF">D6C90_06337</name>
    <name evidence="3" type="ORF">D6C91_05027</name>
</gene>
<dbReference type="InterPro" id="IPR000073">
    <property type="entry name" value="AB_hydrolase_1"/>
</dbReference>
<evidence type="ECO:0000313" key="4">
    <source>
        <dbReference type="EMBL" id="THZ38680.1"/>
    </source>
</evidence>
<comment type="caution">
    <text evidence="3">The sequence shown here is derived from an EMBL/GenBank/DDBJ whole genome shotgun (WGS) entry which is preliminary data.</text>
</comment>
<evidence type="ECO:0000259" key="2">
    <source>
        <dbReference type="Pfam" id="PF00561"/>
    </source>
</evidence>
<dbReference type="Proteomes" id="UP000308005">
    <property type="component" value="Unassembled WGS sequence"/>
</dbReference>
<evidence type="ECO:0000256" key="1">
    <source>
        <dbReference type="ARBA" id="ARBA00008645"/>
    </source>
</evidence>
<dbReference type="AlphaFoldDB" id="A0A4S9T6U3"/>
<keyword evidence="3" id="KW-0378">Hydrolase</keyword>
<dbReference type="Pfam" id="PF00561">
    <property type="entry name" value="Abhydrolase_1"/>
    <property type="match status" value="1"/>
</dbReference>
<evidence type="ECO:0000313" key="6">
    <source>
        <dbReference type="Proteomes" id="UP000310121"/>
    </source>
</evidence>
<dbReference type="Gene3D" id="3.40.50.1820">
    <property type="entry name" value="alpha/beta hydrolase"/>
    <property type="match status" value="1"/>
</dbReference>
<proteinExistence type="inferred from homology"/>
<protein>
    <submittedName>
        <fullName evidence="3">Alpha/beta hydrolase</fullName>
    </submittedName>
</protein>
<accession>A0A4S9T6U3</accession>